<dbReference type="Pfam" id="PF01476">
    <property type="entry name" value="LysM"/>
    <property type="match status" value="2"/>
</dbReference>
<feature type="compositionally biased region" description="Polar residues" evidence="1">
    <location>
        <begin position="567"/>
        <end position="582"/>
    </location>
</feature>
<reference evidence="3" key="1">
    <citation type="submission" date="2016-10" db="EMBL/GenBank/DDBJ databases">
        <title>CRISPR-Cas defence system in Roseofilum reptotaenium: evidence of a bacteriophage-cyanobacterium arms race in the coral black band disease.</title>
        <authorList>
            <person name="Buerger P."/>
            <person name="Wood-Charlson E.M."/>
            <person name="Weynberg K.D."/>
            <person name="Willis B."/>
            <person name="Van Oppen M.J."/>
        </authorList>
    </citation>
    <scope>NUCLEOTIDE SEQUENCE [LARGE SCALE GENOMIC DNA]</scope>
    <source>
        <strain evidence="3">AO1-A</strain>
    </source>
</reference>
<organism evidence="3 4">
    <name type="scientific">Roseofilum reptotaenium AO1-A</name>
    <dbReference type="NCBI Taxonomy" id="1925591"/>
    <lineage>
        <taxon>Bacteria</taxon>
        <taxon>Bacillati</taxon>
        <taxon>Cyanobacteriota</taxon>
        <taxon>Cyanophyceae</taxon>
        <taxon>Desertifilales</taxon>
        <taxon>Desertifilaceae</taxon>
        <taxon>Roseofilum</taxon>
    </lineage>
</organism>
<dbReference type="PANTHER" id="PTHR21666:SF270">
    <property type="entry name" value="MUREIN HYDROLASE ACTIVATOR ENVC"/>
    <property type="match status" value="1"/>
</dbReference>
<feature type="compositionally biased region" description="Low complexity" evidence="1">
    <location>
        <begin position="617"/>
        <end position="628"/>
    </location>
</feature>
<feature type="region of interest" description="Disordered" evidence="1">
    <location>
        <begin position="567"/>
        <end position="607"/>
    </location>
</feature>
<feature type="domain" description="LysM" evidence="2">
    <location>
        <begin position="438"/>
        <end position="482"/>
    </location>
</feature>
<comment type="caution">
    <text evidence="3">The sequence shown here is derived from an EMBL/GenBank/DDBJ whole genome shotgun (WGS) entry which is preliminary data.</text>
</comment>
<dbReference type="InterPro" id="IPR018392">
    <property type="entry name" value="LysM"/>
</dbReference>
<gene>
    <name evidence="3" type="ORF">BI308_01465</name>
</gene>
<proteinExistence type="predicted"/>
<feature type="region of interest" description="Disordered" evidence="1">
    <location>
        <begin position="22"/>
        <end position="49"/>
    </location>
</feature>
<dbReference type="Gene3D" id="3.10.350.10">
    <property type="entry name" value="LysM domain"/>
    <property type="match status" value="2"/>
</dbReference>
<dbReference type="SUPFAM" id="SSF51261">
    <property type="entry name" value="Duplicated hybrid motif"/>
    <property type="match status" value="1"/>
</dbReference>
<protein>
    <recommendedName>
        <fullName evidence="2">LysM domain-containing protein</fullName>
    </recommendedName>
</protein>
<dbReference type="PANTHER" id="PTHR21666">
    <property type="entry name" value="PEPTIDASE-RELATED"/>
    <property type="match status" value="1"/>
</dbReference>
<dbReference type="InterPro" id="IPR011055">
    <property type="entry name" value="Dup_hybrid_motif"/>
</dbReference>
<name>A0A1L9QWW7_9CYAN</name>
<dbReference type="AlphaFoldDB" id="A0A1L9QWW7"/>
<dbReference type="InterPro" id="IPR036779">
    <property type="entry name" value="LysM_dom_sf"/>
</dbReference>
<feature type="domain" description="LysM" evidence="2">
    <location>
        <begin position="261"/>
        <end position="305"/>
    </location>
</feature>
<dbReference type="InterPro" id="IPR050570">
    <property type="entry name" value="Cell_wall_metabolism_enzyme"/>
</dbReference>
<dbReference type="SMART" id="SM00257">
    <property type="entry name" value="LysM"/>
    <property type="match status" value="2"/>
</dbReference>
<dbReference type="Proteomes" id="UP000183940">
    <property type="component" value="Unassembled WGS sequence"/>
</dbReference>
<evidence type="ECO:0000256" key="1">
    <source>
        <dbReference type="SAM" id="MobiDB-lite"/>
    </source>
</evidence>
<dbReference type="SUPFAM" id="SSF54106">
    <property type="entry name" value="LysM domain"/>
    <property type="match status" value="2"/>
</dbReference>
<dbReference type="Gene3D" id="2.70.70.10">
    <property type="entry name" value="Glucose Permease (Domain IIA)"/>
    <property type="match status" value="1"/>
</dbReference>
<evidence type="ECO:0000313" key="3">
    <source>
        <dbReference type="EMBL" id="OJJ27185.1"/>
    </source>
</evidence>
<dbReference type="CDD" id="cd12797">
    <property type="entry name" value="M23_peptidase"/>
    <property type="match status" value="1"/>
</dbReference>
<feature type="region of interest" description="Disordered" evidence="1">
    <location>
        <begin position="389"/>
        <end position="417"/>
    </location>
</feature>
<feature type="compositionally biased region" description="Low complexity" evidence="1">
    <location>
        <begin position="408"/>
        <end position="417"/>
    </location>
</feature>
<accession>A0A1L9QWW7</accession>
<dbReference type="STRING" id="1925591.BI308_01465"/>
<sequence>MIGLAAISMGLPNLLFPEGQQAARAAEPATLDPTQTTNRASQPNLTGRGISTTVVSSGFNAATASLGNAPVMLESAGFSRAETLSPESPFLTSQPPLAKTSLEEKSLSTSELSTPGVKPEVPVILTPELIDASDASSENQPLAQQQKEQEQAALDEAVSYVTVLESVNPEASRTLTVLPSGKTAPKFQSLPAPVEESPVKSESVIVTLPKEAKAEGVGAVKPSWQQMQSETGGVAPVNSTWTVKPITEPQVDVTPKKITLEVYQVQSGDTVNTIAKTHGVDSSALIEANQLSNPDQLEVDQSLAVPRFENPTSGVSSAAVAPSLPWKVEGDLQALPEFDGTPKLFTPSPEIASTETLASPTLKAETETGAAPELQEATPIVEPTHTEVEAFSGQPKEQLKEMSESEPELPSLTLTPSLNSTSVASRFSPRDSVFPQPLLHQVRRGETLDSIARRYGVTRSELIRVNHITNPNLIQVNQNLKIPKSQNLDSITATSAIPGINTTEISSAAIDSQQPVPLVSFNNDSSSQKQSTPNPTEESAYSTYVEGLTTELNQLRQQYQNQPASVTLPLTQPSTPVQQPVTSVARPVERVNSEFSTSSSTGNLEEDLRRLQEKYRSSSPSTPQTPASGVGQNVAVAPLGPDAYDPSKLPIGEMVSPEVPPLAPSERYLPGDRMNGYIWPAQGVFTSGYGWRWGRMHRGIDIAGPIGTPIFAAAPGVVDYSDWNSGGYGYLVDIRHPDGSLTRYAHNNRLLVRKGQKVRQGQQIAEMGSTGYSTGPHLHFEIHPAGQGAVNPMAYLPNR</sequence>
<feature type="region of interest" description="Disordered" evidence="1">
    <location>
        <begin position="517"/>
        <end position="541"/>
    </location>
</feature>
<dbReference type="Pfam" id="PF01551">
    <property type="entry name" value="Peptidase_M23"/>
    <property type="match status" value="1"/>
</dbReference>
<dbReference type="CDD" id="cd00118">
    <property type="entry name" value="LysM"/>
    <property type="match status" value="2"/>
</dbReference>
<dbReference type="InterPro" id="IPR016047">
    <property type="entry name" value="M23ase_b-sheet_dom"/>
</dbReference>
<feature type="region of interest" description="Disordered" evidence="1">
    <location>
        <begin position="612"/>
        <end position="631"/>
    </location>
</feature>
<dbReference type="EMBL" id="MLAW01000002">
    <property type="protein sequence ID" value="OJJ27185.1"/>
    <property type="molecule type" value="Genomic_DNA"/>
</dbReference>
<feature type="compositionally biased region" description="Polar residues" evidence="1">
    <location>
        <begin position="593"/>
        <end position="603"/>
    </location>
</feature>
<feature type="compositionally biased region" description="Polar residues" evidence="1">
    <location>
        <begin position="32"/>
        <end position="49"/>
    </location>
</feature>
<keyword evidence="4" id="KW-1185">Reference proteome</keyword>
<feature type="region of interest" description="Disordered" evidence="1">
    <location>
        <begin position="84"/>
        <end position="118"/>
    </location>
</feature>
<dbReference type="PROSITE" id="PS51782">
    <property type="entry name" value="LYSM"/>
    <property type="match status" value="2"/>
</dbReference>
<evidence type="ECO:0000259" key="2">
    <source>
        <dbReference type="PROSITE" id="PS51782"/>
    </source>
</evidence>
<evidence type="ECO:0000313" key="4">
    <source>
        <dbReference type="Proteomes" id="UP000183940"/>
    </source>
</evidence>
<dbReference type="GO" id="GO:0004222">
    <property type="term" value="F:metalloendopeptidase activity"/>
    <property type="evidence" value="ECO:0007669"/>
    <property type="project" value="TreeGrafter"/>
</dbReference>